<keyword evidence="1" id="KW-0378">Hydrolase</keyword>
<dbReference type="Proteomes" id="UP000469325">
    <property type="component" value="Unassembled WGS sequence"/>
</dbReference>
<evidence type="ECO:0000313" key="8">
    <source>
        <dbReference type="Proteomes" id="UP000469325"/>
    </source>
</evidence>
<keyword evidence="4" id="KW-0732">Signal</keyword>
<evidence type="ECO:0000256" key="1">
    <source>
        <dbReference type="ARBA" id="ARBA00023295"/>
    </source>
</evidence>
<dbReference type="RefSeq" id="WP_154435965.1">
    <property type="nucleotide sequence ID" value="NZ_VUNC01000008.1"/>
</dbReference>
<name>A0A6N7XCF5_9ACTN</name>
<dbReference type="InterPro" id="IPR007110">
    <property type="entry name" value="Ig-like_dom"/>
</dbReference>
<dbReference type="CDD" id="cd00063">
    <property type="entry name" value="FN3"/>
    <property type="match status" value="1"/>
</dbReference>
<keyword evidence="3" id="KW-0812">Transmembrane</keyword>
<dbReference type="InterPro" id="IPR003599">
    <property type="entry name" value="Ig_sub"/>
</dbReference>
<dbReference type="PROSITE" id="PS50853">
    <property type="entry name" value="FN3"/>
    <property type="match status" value="1"/>
</dbReference>
<dbReference type="EMBL" id="VUNC01000008">
    <property type="protein sequence ID" value="MST73272.1"/>
    <property type="molecule type" value="Genomic_DNA"/>
</dbReference>
<dbReference type="Pfam" id="PF00047">
    <property type="entry name" value="ig"/>
    <property type="match status" value="1"/>
</dbReference>
<dbReference type="PROSITE" id="PS50835">
    <property type="entry name" value="IG_LIKE"/>
    <property type="match status" value="1"/>
</dbReference>
<sequence>MATRLTRTRWLPVVSGAVAAVLAFAALPMTALANDELSPGPYSQGSQLSTDAYSDLGLTVSDDTGDAGTYAPYGKDENVSTTLLSDDEVYMAANGARNNVYTLRGKLNQLYDANTNVEGLIGYTTISDDYGGMSGAYLFWPINELYGTSSNSGTAVDMVEKGVSYYSPLSDNENDVIKGSTYNGFSGKYATSVSADLGSGYKDHVVELRAYGSQYYTMVGNRQLSGAFAVKVFSLDAKGNRTEVASLSPTVNDSQIQVNDYTDELAYLRAGYLQEYDAYFEVAAADVDADGVDEVFCYAGCYKDENGERLACVDMWDLQSDSSWSHTQEWVDCGQASYYVTDDELNQIRNSKDDPTARMQLMKAPVVTLAGGDLDRRGGEELAITVSAPTNHDNPTNAARCYIYTWDDTAKRLSAAVNDGLGDDYIPLSTTVGAASAMVSANCTFGTFRTSDTDTATTLIIAGWDCGGSSNAEYANFGYRYVYYDASRDEFVISDYIRKALGKDAAHISETACKDANQGGRYRPTLAPFALGAARLTGLNQGAAENDDVLMGGDIYSFSLSAGVSLDTLGSISLTSDQVNSNRYTKGKEQVWIGDVRVGAVSGSSQYEESFLAVTGVHRDEDLGKDDDYYWMDVSHFSAKWSGGKLRGYTTGEEGVINESVRVHGTTQYGCWISLCLPNVDHDGMQVRFKAAAEYYTAPQLLAVLQGSPYFQDLQDSYGYLNYGGTAFGSESSSASGSGWSIEGEAGVFGEASGGFLGRVELEGELTGHAGYEYQSSSTLSYGVDYDAHAAEGNKAVVYAVPIMYYWYEVSDSNDPEWTDVVMPVFLTPVTSVVSQETWDETVDKYNLNASVGSGSSEPLTYKVSDVLNNRQGDPASYGVDTLTKTTLLPTAKRAFTYQLDGKDAWSIASNEEGVATAQTIAAENETEKTVDVGGAVALQIGAGFGIGENEIVTGMVFGLSGGYTTLRSSSTGFSFTGTVDNLPEAAEGYGFSWRLAVDQSSSDMPSDGTRPATNQFWIVGYDVTNVKQPEVPMVSGFAMTGTGYDATTGKDAVTLSWNDILTSDQKANGYRYAVAMYPANDDDHYSYAYTLDGSATSYVWAGLSTSSNYRFAVFVVDGTGRQASLRSPIVSVTTLPTGDAMAVSGVNIQGQANTNDASDTSTSKATRRMGESLTLDMSGSYYDSGSANPDKQPLFRWYRKEASKPTWQEISSGPTVSTQDNKTYTSTYAIDEVTAEDDGTVYRCDVSYNNIVVSSQTVTLDVTHTYSIVDSANTYSATRKRLNYLNADLLRFFKPVAAESVSGLKPDEGGATGNGTATGDATTGGAAGNGTATDATTGGGASASVDTGTATGSTKAASASGTPQTGDSSLGTGALALIALGGAVSLVAALVLRHRSRDRG</sequence>
<keyword evidence="3" id="KW-0472">Membrane</keyword>
<feature type="transmembrane region" description="Helical" evidence="3">
    <location>
        <begin position="1371"/>
        <end position="1393"/>
    </location>
</feature>
<dbReference type="InterPro" id="IPR003961">
    <property type="entry name" value="FN3_dom"/>
</dbReference>
<feature type="compositionally biased region" description="Low complexity" evidence="2">
    <location>
        <begin position="1315"/>
        <end position="1368"/>
    </location>
</feature>
<dbReference type="SMART" id="SM00409">
    <property type="entry name" value="IG"/>
    <property type="match status" value="1"/>
</dbReference>
<feature type="domain" description="Ig-like" evidence="5">
    <location>
        <begin position="1129"/>
        <end position="1260"/>
    </location>
</feature>
<protein>
    <recommendedName>
        <fullName evidence="9">Ig-like domain-containing protein</fullName>
    </recommendedName>
</protein>
<evidence type="ECO:0008006" key="9">
    <source>
        <dbReference type="Google" id="ProtNLM"/>
    </source>
</evidence>
<comment type="caution">
    <text evidence="7">The sequence shown here is derived from an EMBL/GenBank/DDBJ whole genome shotgun (WGS) entry which is preliminary data.</text>
</comment>
<evidence type="ECO:0000256" key="4">
    <source>
        <dbReference type="SAM" id="SignalP"/>
    </source>
</evidence>
<reference evidence="7 8" key="1">
    <citation type="submission" date="2019-08" db="EMBL/GenBank/DDBJ databases">
        <title>In-depth cultivation of the pig gut microbiome towards novel bacterial diversity and tailored functional studies.</title>
        <authorList>
            <person name="Wylensek D."/>
            <person name="Hitch T.C.A."/>
            <person name="Clavel T."/>
        </authorList>
    </citation>
    <scope>NUCLEOTIDE SEQUENCE [LARGE SCALE GENOMIC DNA]</scope>
    <source>
        <strain evidence="7 8">CA-Schmier-601-WT-1</strain>
    </source>
</reference>
<feature type="domain" description="Fibronectin type-III" evidence="6">
    <location>
        <begin position="1039"/>
        <end position="1138"/>
    </location>
</feature>
<organism evidence="7 8">
    <name type="scientific">Olsenella porci</name>
    <dbReference type="NCBI Taxonomy" id="2652279"/>
    <lineage>
        <taxon>Bacteria</taxon>
        <taxon>Bacillati</taxon>
        <taxon>Actinomycetota</taxon>
        <taxon>Coriobacteriia</taxon>
        <taxon>Coriobacteriales</taxon>
        <taxon>Atopobiaceae</taxon>
        <taxon>Olsenella</taxon>
    </lineage>
</organism>
<evidence type="ECO:0000313" key="7">
    <source>
        <dbReference type="EMBL" id="MST73272.1"/>
    </source>
</evidence>
<dbReference type="Gene3D" id="2.60.40.10">
    <property type="entry name" value="Immunoglobulins"/>
    <property type="match status" value="2"/>
</dbReference>
<dbReference type="GO" id="GO:0016798">
    <property type="term" value="F:hydrolase activity, acting on glycosyl bonds"/>
    <property type="evidence" value="ECO:0007669"/>
    <property type="project" value="UniProtKB-KW"/>
</dbReference>
<feature type="chain" id="PRO_5026681860" description="Ig-like domain-containing protein" evidence="4">
    <location>
        <begin position="34"/>
        <end position="1401"/>
    </location>
</feature>
<keyword evidence="3" id="KW-1133">Transmembrane helix</keyword>
<evidence type="ECO:0000256" key="3">
    <source>
        <dbReference type="SAM" id="Phobius"/>
    </source>
</evidence>
<dbReference type="GO" id="GO:0005975">
    <property type="term" value="P:carbohydrate metabolic process"/>
    <property type="evidence" value="ECO:0007669"/>
    <property type="project" value="UniProtKB-ARBA"/>
</dbReference>
<feature type="region of interest" description="Disordered" evidence="2">
    <location>
        <begin position="1304"/>
        <end position="1368"/>
    </location>
</feature>
<gene>
    <name evidence="7" type="ORF">FYJ68_09175</name>
</gene>
<dbReference type="InterPro" id="IPR013151">
    <property type="entry name" value="Immunoglobulin_dom"/>
</dbReference>
<accession>A0A6N7XCF5</accession>
<proteinExistence type="predicted"/>
<evidence type="ECO:0000256" key="2">
    <source>
        <dbReference type="SAM" id="MobiDB-lite"/>
    </source>
</evidence>
<evidence type="ECO:0000259" key="5">
    <source>
        <dbReference type="PROSITE" id="PS50835"/>
    </source>
</evidence>
<dbReference type="SUPFAM" id="SSF49265">
    <property type="entry name" value="Fibronectin type III"/>
    <property type="match status" value="1"/>
</dbReference>
<feature type="signal peptide" evidence="4">
    <location>
        <begin position="1"/>
        <end position="33"/>
    </location>
</feature>
<evidence type="ECO:0000259" key="6">
    <source>
        <dbReference type="PROSITE" id="PS50853"/>
    </source>
</evidence>
<keyword evidence="8" id="KW-1185">Reference proteome</keyword>
<dbReference type="InterPro" id="IPR013783">
    <property type="entry name" value="Ig-like_fold"/>
</dbReference>
<keyword evidence="1" id="KW-0326">Glycosidase</keyword>
<dbReference type="InterPro" id="IPR036116">
    <property type="entry name" value="FN3_sf"/>
</dbReference>